<gene>
    <name evidence="5" type="ORF">OCS65_04540</name>
</gene>
<accession>A0AA46PIQ4</accession>
<dbReference type="EMBL" id="CP106982">
    <property type="protein sequence ID" value="UYF95049.1"/>
    <property type="molecule type" value="Genomic_DNA"/>
</dbReference>
<sequence>MPSPAPPSTGALVVRAELPRPVDVALTLQPLQRGPYDPCHRRDGQAVWRTSRLASGPVTYRLVQDGPRGVRCHAWGAGAEELSAHLPTLLGAEDDPTGFRPEHPSLAEAHRRLPALRIPRTGRVLEALVPAILEQRVHSVAAFASWRRLVTWFGDVAPGPAPEGMRVPPAAETWRRVPSWEFHRANVDPGRARTVVSCARLADRLERLVDLAPAEAQRKLRSIPGVGVWTAAEVAQRAFGDADALSVGDYHLATIVGWSLLGAPLDDAGMVKYLEPLRPHRYRAVRLIMATGGAGRVPRRGPRTPITDHRGR</sequence>
<dbReference type="RefSeq" id="WP_006939802.1">
    <property type="nucleotide sequence ID" value="NZ_CAVJ010000149.1"/>
</dbReference>
<evidence type="ECO:0000256" key="3">
    <source>
        <dbReference type="ARBA" id="ARBA00022763"/>
    </source>
</evidence>
<dbReference type="Proteomes" id="UP001163947">
    <property type="component" value="Chromosome"/>
</dbReference>
<dbReference type="GO" id="GO:0032131">
    <property type="term" value="F:alkylated DNA binding"/>
    <property type="evidence" value="ECO:0007669"/>
    <property type="project" value="TreeGrafter"/>
</dbReference>
<dbReference type="GO" id="GO:0032993">
    <property type="term" value="C:protein-DNA complex"/>
    <property type="evidence" value="ECO:0007669"/>
    <property type="project" value="TreeGrafter"/>
</dbReference>
<dbReference type="GO" id="GO:0008725">
    <property type="term" value="F:DNA-3-methyladenine glycosylase activity"/>
    <property type="evidence" value="ECO:0007669"/>
    <property type="project" value="TreeGrafter"/>
</dbReference>
<name>A0AA46PIQ4_9NOCA</name>
<keyword evidence="3" id="KW-0227">DNA damage</keyword>
<evidence type="ECO:0000256" key="4">
    <source>
        <dbReference type="ARBA" id="ARBA00023204"/>
    </source>
</evidence>
<evidence type="ECO:0000313" key="5">
    <source>
        <dbReference type="EMBL" id="UYF95049.1"/>
    </source>
</evidence>
<dbReference type="CDD" id="cd00056">
    <property type="entry name" value="ENDO3c"/>
    <property type="match status" value="1"/>
</dbReference>
<evidence type="ECO:0000256" key="1">
    <source>
        <dbReference type="ARBA" id="ARBA00000086"/>
    </source>
</evidence>
<dbReference type="AlphaFoldDB" id="A0AA46PIQ4"/>
<comment type="catalytic activity">
    <reaction evidence="1">
        <text>Hydrolysis of alkylated DNA, releasing 3-methyladenine, 3-methylguanine, 7-methylguanine and 7-methyladenine.</text>
        <dbReference type="EC" id="3.2.2.21"/>
    </reaction>
</comment>
<dbReference type="InterPro" id="IPR011257">
    <property type="entry name" value="DNA_glycosylase"/>
</dbReference>
<dbReference type="SUPFAM" id="SSF48150">
    <property type="entry name" value="DNA-glycosylase"/>
    <property type="match status" value="1"/>
</dbReference>
<proteinExistence type="predicted"/>
<dbReference type="EC" id="3.2.2.21" evidence="2"/>
<dbReference type="Gene3D" id="1.10.340.30">
    <property type="entry name" value="Hypothetical protein, domain 2"/>
    <property type="match status" value="1"/>
</dbReference>
<dbReference type="InterPro" id="IPR003265">
    <property type="entry name" value="HhH-GPD_domain"/>
</dbReference>
<dbReference type="PANTHER" id="PTHR43003">
    <property type="entry name" value="DNA-3-METHYLADENINE GLYCOSYLASE"/>
    <property type="match status" value="1"/>
</dbReference>
<evidence type="ECO:0000313" key="6">
    <source>
        <dbReference type="Proteomes" id="UP001163947"/>
    </source>
</evidence>
<dbReference type="GO" id="GO:0005737">
    <property type="term" value="C:cytoplasm"/>
    <property type="evidence" value="ECO:0007669"/>
    <property type="project" value="TreeGrafter"/>
</dbReference>
<dbReference type="InterPro" id="IPR051912">
    <property type="entry name" value="Alkylbase_DNA_Glycosylase/TA"/>
</dbReference>
<evidence type="ECO:0000256" key="2">
    <source>
        <dbReference type="ARBA" id="ARBA00012000"/>
    </source>
</evidence>
<organism evidence="5 6">
    <name type="scientific">Rhodococcus aetherivorans</name>
    <dbReference type="NCBI Taxonomy" id="191292"/>
    <lineage>
        <taxon>Bacteria</taxon>
        <taxon>Bacillati</taxon>
        <taxon>Actinomycetota</taxon>
        <taxon>Actinomycetes</taxon>
        <taxon>Mycobacteriales</taxon>
        <taxon>Nocardiaceae</taxon>
        <taxon>Rhodococcus</taxon>
    </lineage>
</organism>
<dbReference type="GO" id="GO:0006285">
    <property type="term" value="P:base-excision repair, AP site formation"/>
    <property type="evidence" value="ECO:0007669"/>
    <property type="project" value="TreeGrafter"/>
</dbReference>
<reference evidence="5" key="1">
    <citation type="submission" date="2022-09" db="EMBL/GenBank/DDBJ databases">
        <title>The genome sequence of Rhodococcus aetherivorans N1.</title>
        <authorList>
            <person name="Jiang W."/>
        </authorList>
    </citation>
    <scope>NUCLEOTIDE SEQUENCE</scope>
    <source>
        <strain evidence="5">N1</strain>
    </source>
</reference>
<protein>
    <recommendedName>
        <fullName evidence="2">DNA-3-methyladenine glycosylase II</fullName>
        <ecNumber evidence="2">3.2.2.21</ecNumber>
    </recommendedName>
</protein>
<dbReference type="GO" id="GO:0043916">
    <property type="term" value="F:DNA-7-methylguanine glycosylase activity"/>
    <property type="evidence" value="ECO:0007669"/>
    <property type="project" value="TreeGrafter"/>
</dbReference>
<dbReference type="PANTHER" id="PTHR43003:SF6">
    <property type="entry name" value="DNA GLYCOSYLASE"/>
    <property type="match status" value="1"/>
</dbReference>
<keyword evidence="4" id="KW-0234">DNA repair</keyword>
<dbReference type="GeneID" id="83619659"/>
<dbReference type="GO" id="GO:0006307">
    <property type="term" value="P:DNA alkylation repair"/>
    <property type="evidence" value="ECO:0007669"/>
    <property type="project" value="TreeGrafter"/>
</dbReference>